<evidence type="ECO:0000313" key="4">
    <source>
        <dbReference type="Proteomes" id="UP000308705"/>
    </source>
</evidence>
<protein>
    <submittedName>
        <fullName evidence="3">Metalloregulator ArsR/SmtB family transcription factor</fullName>
    </submittedName>
</protein>
<dbReference type="Pfam" id="PF01022">
    <property type="entry name" value="HTH_5"/>
    <property type="match status" value="1"/>
</dbReference>
<evidence type="ECO:0000259" key="2">
    <source>
        <dbReference type="PROSITE" id="PS50987"/>
    </source>
</evidence>
<dbReference type="PANTHER" id="PTHR43031">
    <property type="entry name" value="FAD-DEPENDENT OXIDOREDUCTASE"/>
    <property type="match status" value="1"/>
</dbReference>
<dbReference type="GO" id="GO:0003700">
    <property type="term" value="F:DNA-binding transcription factor activity"/>
    <property type="evidence" value="ECO:0007669"/>
    <property type="project" value="InterPro"/>
</dbReference>
<dbReference type="SUPFAM" id="SSF52821">
    <property type="entry name" value="Rhodanese/Cell cycle control phosphatase"/>
    <property type="match status" value="1"/>
</dbReference>
<evidence type="ECO:0000259" key="1">
    <source>
        <dbReference type="PROSITE" id="PS50206"/>
    </source>
</evidence>
<feature type="domain" description="Rhodanese" evidence="1">
    <location>
        <begin position="129"/>
        <end position="218"/>
    </location>
</feature>
<dbReference type="FunFam" id="3.40.250.10:FF:000039">
    <property type="entry name" value="ArsR family transcriptional regulator"/>
    <property type="match status" value="1"/>
</dbReference>
<dbReference type="NCBIfam" id="NF033788">
    <property type="entry name" value="HTH_metalloreg"/>
    <property type="match status" value="1"/>
</dbReference>
<accession>A0A4U3MRE2</accession>
<dbReference type="SMART" id="SM00450">
    <property type="entry name" value="RHOD"/>
    <property type="match status" value="1"/>
</dbReference>
<dbReference type="SMART" id="SM00418">
    <property type="entry name" value="HTH_ARSR"/>
    <property type="match status" value="1"/>
</dbReference>
<evidence type="ECO:0000313" key="3">
    <source>
        <dbReference type="EMBL" id="TKK91374.1"/>
    </source>
</evidence>
<dbReference type="RefSeq" id="WP_137245062.1">
    <property type="nucleotide sequence ID" value="NZ_SZQA01000001.1"/>
</dbReference>
<reference evidence="3 4" key="1">
    <citation type="submission" date="2019-04" db="EMBL/GenBank/DDBJ databases">
        <title>Herbidospora sp. NEAU-GS14.nov., a novel actinomycete isolated from soil.</title>
        <authorList>
            <person name="Han L."/>
        </authorList>
    </citation>
    <scope>NUCLEOTIDE SEQUENCE [LARGE SCALE GENOMIC DNA]</scope>
    <source>
        <strain evidence="3 4">NEAU-GS14</strain>
    </source>
</reference>
<dbReference type="SUPFAM" id="SSF46785">
    <property type="entry name" value="Winged helix' DNA-binding domain"/>
    <property type="match status" value="1"/>
</dbReference>
<feature type="domain" description="HTH arsR-type" evidence="2">
    <location>
        <begin position="7"/>
        <end position="101"/>
    </location>
</feature>
<dbReference type="GO" id="GO:0004792">
    <property type="term" value="F:thiosulfate-cyanide sulfurtransferase activity"/>
    <property type="evidence" value="ECO:0007669"/>
    <property type="project" value="InterPro"/>
</dbReference>
<dbReference type="CDD" id="cd00090">
    <property type="entry name" value="HTH_ARSR"/>
    <property type="match status" value="1"/>
</dbReference>
<keyword evidence="4" id="KW-1185">Reference proteome</keyword>
<dbReference type="InterPro" id="IPR001845">
    <property type="entry name" value="HTH_ArsR_DNA-bd_dom"/>
</dbReference>
<dbReference type="InterPro" id="IPR050229">
    <property type="entry name" value="GlpE_sulfurtransferase"/>
</dbReference>
<dbReference type="PRINTS" id="PR00778">
    <property type="entry name" value="HTHARSR"/>
</dbReference>
<dbReference type="InterPro" id="IPR036873">
    <property type="entry name" value="Rhodanese-like_dom_sf"/>
</dbReference>
<dbReference type="InterPro" id="IPR036390">
    <property type="entry name" value="WH_DNA-bd_sf"/>
</dbReference>
<organism evidence="3 4">
    <name type="scientific">Herbidospora galbida</name>
    <dbReference type="NCBI Taxonomy" id="2575442"/>
    <lineage>
        <taxon>Bacteria</taxon>
        <taxon>Bacillati</taxon>
        <taxon>Actinomycetota</taxon>
        <taxon>Actinomycetes</taxon>
        <taxon>Streptosporangiales</taxon>
        <taxon>Streptosporangiaceae</taxon>
        <taxon>Herbidospora</taxon>
    </lineage>
</organism>
<dbReference type="PROSITE" id="PS50206">
    <property type="entry name" value="RHODANESE_3"/>
    <property type="match status" value="1"/>
</dbReference>
<dbReference type="InterPro" id="IPR001307">
    <property type="entry name" value="Thiosulphate_STrfase_CS"/>
</dbReference>
<dbReference type="InterPro" id="IPR036388">
    <property type="entry name" value="WH-like_DNA-bd_sf"/>
</dbReference>
<dbReference type="Gene3D" id="1.10.10.10">
    <property type="entry name" value="Winged helix-like DNA-binding domain superfamily/Winged helix DNA-binding domain"/>
    <property type="match status" value="1"/>
</dbReference>
<dbReference type="AlphaFoldDB" id="A0A4U3MRE2"/>
<name>A0A4U3MRE2_9ACTN</name>
<dbReference type="PROSITE" id="PS50987">
    <property type="entry name" value="HTH_ARSR_2"/>
    <property type="match status" value="1"/>
</dbReference>
<comment type="caution">
    <text evidence="3">The sequence shown here is derived from an EMBL/GenBank/DDBJ whole genome shotgun (WGS) entry which is preliminary data.</text>
</comment>
<dbReference type="EMBL" id="SZQA01000001">
    <property type="protein sequence ID" value="TKK91374.1"/>
    <property type="molecule type" value="Genomic_DNA"/>
</dbReference>
<proteinExistence type="predicted"/>
<dbReference type="Proteomes" id="UP000308705">
    <property type="component" value="Unassembled WGS sequence"/>
</dbReference>
<dbReference type="Pfam" id="PF00581">
    <property type="entry name" value="Rhodanese"/>
    <property type="match status" value="1"/>
</dbReference>
<dbReference type="OrthoDB" id="9800872at2"/>
<dbReference type="PROSITE" id="PS00380">
    <property type="entry name" value="RHODANESE_1"/>
    <property type="match status" value="1"/>
</dbReference>
<sequence length="227" mass="24744">MVGDSERKASLFDQIARVGKALSHGKRLELLDLLAQREQSVEALANTAGMGVTSTSAHLQTLRHGGLVATRRDGQRVLYRLAGNDVVDLYARLRDVAATRLADVQVAVVAYLGEQTEEVTRDELLRRAETGRVTILDVRPQGEYDAGHIPGAVCIPIDELPDRLSELPPEADVVAYCRGAYCVFAPEAVRVLKAHGIPAARLNEGMLEWQVAGLPVEKEKSNIQKDS</sequence>
<dbReference type="InterPro" id="IPR001763">
    <property type="entry name" value="Rhodanese-like_dom"/>
</dbReference>
<dbReference type="Gene3D" id="3.40.250.10">
    <property type="entry name" value="Rhodanese-like domain"/>
    <property type="match status" value="1"/>
</dbReference>
<dbReference type="CDD" id="cd00158">
    <property type="entry name" value="RHOD"/>
    <property type="match status" value="1"/>
</dbReference>
<dbReference type="InterPro" id="IPR011991">
    <property type="entry name" value="ArsR-like_HTH"/>
</dbReference>
<gene>
    <name evidence="3" type="ORF">FDA94_00785</name>
</gene>
<dbReference type="PANTHER" id="PTHR43031:SF1">
    <property type="entry name" value="PYRIDINE NUCLEOTIDE-DISULPHIDE OXIDOREDUCTASE"/>
    <property type="match status" value="1"/>
</dbReference>